<dbReference type="InterPro" id="IPR001841">
    <property type="entry name" value="Znf_RING"/>
</dbReference>
<dbReference type="PANTHER" id="PTHR23327">
    <property type="entry name" value="RING FINGER PROTEIN 127"/>
    <property type="match status" value="1"/>
</dbReference>
<feature type="region of interest" description="Disordered" evidence="5">
    <location>
        <begin position="413"/>
        <end position="432"/>
    </location>
</feature>
<dbReference type="SUPFAM" id="SSF57850">
    <property type="entry name" value="RING/U-box"/>
    <property type="match status" value="2"/>
</dbReference>
<dbReference type="Gene3D" id="3.30.40.10">
    <property type="entry name" value="Zinc/RING finger domain, C3HC4 (zinc finger)"/>
    <property type="match status" value="2"/>
</dbReference>
<evidence type="ECO:0000256" key="5">
    <source>
        <dbReference type="SAM" id="MobiDB-lite"/>
    </source>
</evidence>
<keyword evidence="3" id="KW-0862">Zinc</keyword>
<dbReference type="GO" id="GO:0061630">
    <property type="term" value="F:ubiquitin protein ligase activity"/>
    <property type="evidence" value="ECO:0007669"/>
    <property type="project" value="TreeGrafter"/>
</dbReference>
<evidence type="ECO:0000313" key="8">
    <source>
        <dbReference type="EMBL" id="KZF22740.1"/>
    </source>
</evidence>
<dbReference type="GO" id="GO:0008270">
    <property type="term" value="F:zinc ion binding"/>
    <property type="evidence" value="ECO:0007669"/>
    <property type="project" value="UniProtKB-KW"/>
</dbReference>
<dbReference type="PROSITE" id="PS50089">
    <property type="entry name" value="ZF_RING_2"/>
    <property type="match status" value="1"/>
</dbReference>
<name>A0A165GXW5_XYLHT</name>
<keyword evidence="1" id="KW-0479">Metal-binding</keyword>
<feature type="compositionally biased region" description="Polar residues" evidence="5">
    <location>
        <begin position="421"/>
        <end position="431"/>
    </location>
</feature>
<dbReference type="InterPro" id="IPR017907">
    <property type="entry name" value="Znf_RING_CS"/>
</dbReference>
<dbReference type="Proteomes" id="UP000076632">
    <property type="component" value="Unassembled WGS sequence"/>
</dbReference>
<evidence type="ECO:0000256" key="1">
    <source>
        <dbReference type="ARBA" id="ARBA00022723"/>
    </source>
</evidence>
<organism evidence="8 9">
    <name type="scientific">Xylona heveae (strain CBS 132557 / TC161)</name>
    <dbReference type="NCBI Taxonomy" id="1328760"/>
    <lineage>
        <taxon>Eukaryota</taxon>
        <taxon>Fungi</taxon>
        <taxon>Dikarya</taxon>
        <taxon>Ascomycota</taxon>
        <taxon>Pezizomycotina</taxon>
        <taxon>Xylonomycetes</taxon>
        <taxon>Xylonales</taxon>
        <taxon>Xylonaceae</taxon>
        <taxon>Xylona</taxon>
    </lineage>
</organism>
<evidence type="ECO:0000313" key="9">
    <source>
        <dbReference type="Proteomes" id="UP000076632"/>
    </source>
</evidence>
<evidence type="ECO:0000256" key="3">
    <source>
        <dbReference type="ARBA" id="ARBA00022833"/>
    </source>
</evidence>
<evidence type="ECO:0000256" key="4">
    <source>
        <dbReference type="PROSITE-ProRule" id="PRU00175"/>
    </source>
</evidence>
<proteinExistence type="predicted"/>
<dbReference type="OrthoDB" id="264917at2759"/>
<protein>
    <recommendedName>
        <fullName evidence="10">ATP-dependent protease</fullName>
    </recommendedName>
</protein>
<dbReference type="CDD" id="cd16514">
    <property type="entry name" value="RING-HC_LONFs_rpt2"/>
    <property type="match status" value="1"/>
</dbReference>
<evidence type="ECO:0008006" key="10">
    <source>
        <dbReference type="Google" id="ProtNLM"/>
    </source>
</evidence>
<keyword evidence="9" id="KW-1185">Reference proteome</keyword>
<keyword evidence="2 4" id="KW-0863">Zinc-finger</keyword>
<feature type="domain" description="Lon N-terminal" evidence="7">
    <location>
        <begin position="284"/>
        <end position="517"/>
    </location>
</feature>
<dbReference type="InterPro" id="IPR015947">
    <property type="entry name" value="PUA-like_sf"/>
</dbReference>
<dbReference type="SMART" id="SM00464">
    <property type="entry name" value="LON"/>
    <property type="match status" value="1"/>
</dbReference>
<sequence length="529" mass="59953">MSADASVGALSERTGFDAYRDARAIIRLIQCSRCSYPLRVPVTLPCGNTICRMCLPRSHVRAGISYPANQERQEGFTCPFSDCTKEHSLADSNPDVVLGKVLELIGEEVAKCKTESSEKPMLLEEQAVVHPSMASSGLQFDRPRSRVLHGGRLLATYTFAEMGELAFNSDVIYKPLYDDEDGGLALDMMLLDRLKEVVRNEFDCQVCYALMLNPVTTPCGHTFCRRCLTRVLDHSLLCPLCRRSLSISPALTNEPNNERICRILATICPEHLASRTETVTREEQGALGESQVPLFVCTLSFPSMPTFLHIFEPRYRLMIRRTLETRTRTFGMVSYNRTREPQGNLGTVEFREYGTLLRIINAQMLPDGRSLIETVGVSRFKVKDWSILDGYVVGSIDRYDDISLVEEERIEAAETDPARRSNANGSSSPTAQLDHLSTRDLLDIGMNFIRRMRDNSAPWLHQRVLEAYGYPPEDPALFPYWFASVLPISEHEKYKLLPTRSVRERLKITARWVRRAESQRWYSGTCTVL</sequence>
<evidence type="ECO:0000259" key="7">
    <source>
        <dbReference type="PROSITE" id="PS51787"/>
    </source>
</evidence>
<dbReference type="SMART" id="SM00184">
    <property type="entry name" value="RING"/>
    <property type="match status" value="2"/>
</dbReference>
<dbReference type="Pfam" id="PF13923">
    <property type="entry name" value="zf-C3HC4_2"/>
    <property type="match status" value="1"/>
</dbReference>
<dbReference type="SUPFAM" id="SSF88697">
    <property type="entry name" value="PUA domain-like"/>
    <property type="match status" value="1"/>
</dbReference>
<gene>
    <name evidence="8" type="ORF">L228DRAFT_134973</name>
</gene>
<evidence type="ECO:0000256" key="2">
    <source>
        <dbReference type="ARBA" id="ARBA00022771"/>
    </source>
</evidence>
<dbReference type="STRING" id="1328760.A0A165GXW5"/>
<evidence type="ECO:0000259" key="6">
    <source>
        <dbReference type="PROSITE" id="PS50089"/>
    </source>
</evidence>
<dbReference type="PROSITE" id="PS00518">
    <property type="entry name" value="ZF_RING_1"/>
    <property type="match status" value="1"/>
</dbReference>
<dbReference type="EMBL" id="KV407458">
    <property type="protein sequence ID" value="KZF22740.1"/>
    <property type="molecule type" value="Genomic_DNA"/>
</dbReference>
<dbReference type="InterPro" id="IPR046336">
    <property type="entry name" value="Lon_prtase_N_sf"/>
</dbReference>
<dbReference type="RefSeq" id="XP_018188295.1">
    <property type="nucleotide sequence ID" value="XM_018329125.1"/>
</dbReference>
<dbReference type="PANTHER" id="PTHR23327:SF42">
    <property type="entry name" value="LON PEPTIDASE N-TERMINAL DOMAIN AND RING FINGER PROTEIN C14F5.10C"/>
    <property type="match status" value="1"/>
</dbReference>
<reference evidence="8 9" key="1">
    <citation type="journal article" date="2016" name="Fungal Biol.">
        <title>The genome of Xylona heveae provides a window into fungal endophytism.</title>
        <authorList>
            <person name="Gazis R."/>
            <person name="Kuo A."/>
            <person name="Riley R."/>
            <person name="LaButti K."/>
            <person name="Lipzen A."/>
            <person name="Lin J."/>
            <person name="Amirebrahimi M."/>
            <person name="Hesse C.N."/>
            <person name="Spatafora J.W."/>
            <person name="Henrissat B."/>
            <person name="Hainaut M."/>
            <person name="Grigoriev I.V."/>
            <person name="Hibbett D.S."/>
        </authorList>
    </citation>
    <scope>NUCLEOTIDE SEQUENCE [LARGE SCALE GENOMIC DNA]</scope>
    <source>
        <strain evidence="8 9">TC161</strain>
    </source>
</reference>
<dbReference type="InParanoid" id="A0A165GXW5"/>
<dbReference type="InterPro" id="IPR003111">
    <property type="entry name" value="Lon_prtase_N"/>
</dbReference>
<dbReference type="PROSITE" id="PS51787">
    <property type="entry name" value="LON_N"/>
    <property type="match status" value="1"/>
</dbReference>
<dbReference type="GeneID" id="28894262"/>
<accession>A0A165GXW5</accession>
<dbReference type="AlphaFoldDB" id="A0A165GXW5"/>
<dbReference type="Gene3D" id="1.20.58.1480">
    <property type="match status" value="1"/>
</dbReference>
<dbReference type="OMA" id="PWWFASV"/>
<dbReference type="InterPro" id="IPR013083">
    <property type="entry name" value="Znf_RING/FYVE/PHD"/>
</dbReference>
<dbReference type="Pfam" id="PF02190">
    <property type="entry name" value="LON_substr_bdg"/>
    <property type="match status" value="1"/>
</dbReference>
<feature type="domain" description="RING-type" evidence="6">
    <location>
        <begin position="204"/>
        <end position="242"/>
    </location>
</feature>
<dbReference type="Gene3D" id="2.30.130.40">
    <property type="entry name" value="LON domain-like"/>
    <property type="match status" value="1"/>
</dbReference>